<feature type="compositionally biased region" description="Low complexity" evidence="2">
    <location>
        <begin position="2299"/>
        <end position="2309"/>
    </location>
</feature>
<keyword evidence="1" id="KW-0175">Coiled coil</keyword>
<evidence type="ECO:0000313" key="4">
    <source>
        <dbReference type="EMBL" id="NSG83980.1"/>
    </source>
</evidence>
<feature type="region of interest" description="Disordered" evidence="2">
    <location>
        <begin position="2058"/>
        <end position="2084"/>
    </location>
</feature>
<evidence type="ECO:0000313" key="5">
    <source>
        <dbReference type="Proteomes" id="UP001644719"/>
    </source>
</evidence>
<feature type="coiled-coil region" evidence="1">
    <location>
        <begin position="1128"/>
        <end position="1186"/>
    </location>
</feature>
<accession>A0ABX2H3S2</accession>
<feature type="region of interest" description="Disordered" evidence="2">
    <location>
        <begin position="2335"/>
        <end position="2359"/>
    </location>
</feature>
<gene>
    <name evidence="4" type="ORF">G5B17_00700</name>
</gene>
<feature type="coiled-coil region" evidence="1">
    <location>
        <begin position="2816"/>
        <end position="2865"/>
    </location>
</feature>
<evidence type="ECO:0000256" key="2">
    <source>
        <dbReference type="SAM" id="MobiDB-lite"/>
    </source>
</evidence>
<proteinExistence type="predicted"/>
<sequence>MSDFVMQIGADLDLSKVQEQLDSIKKQKVTLDIDIKGNDDAHNLAKSIEKGLKATKIDTSGLSKQLADAFNITDKSVVNKIKSQINSVMSELGKTWNGKEFNLQGGKGKAFISGLSDLANSVSQNANIIQGKMGIYDQFYSYFKDKKIYVSDDLKKALSGDDYKELLNNNIGHIVRDASKGVSIDSIWGEMTSMFPEHFADNITNQADQIKRAFEVLTQARQDMVQTISAQDMTPEQFSGIKADAFDEVISMANQMRERLQQNIETASEGVKNTYDLDVDINTEKIVSDIRNAILSATSGAEDAVQINVKINDEELLSQMRSAISQLATGDEPVQVDIQVNKQSLEADLEVALKDVELPIKFKIDSEQMAADIQAAVNQITDVEINLRVNTDSLRSSVEGAVNNGGSNVPTVDTSGMSELQNILNGLNNAGVQGQSVFQSFGNTLKDAFSTFTAANLLTDAIYKVGDAARDAVSTVKELDDATIALQLATGANYNTVHGMMNDYNALAKELGSLTTQVSEGADAWLRQGKSIEEVNNLVKSSMVLSKVGDMSSEDATKYLTASLNGYKLQADAAESVVDKISSVDLVSATDSAGLAEAMSRVAVTADQAGISMDRLLSYVATIGEVTQQSMSTVGTAMKSILTRMTNIKAGKLELVDEDGTTEKLSDVEATLANVGINLRKTMTEYNSASDVLDALASKWDTLNQAQQNAIAISFSGQRMQNQFRVLMENYDRVQKYTDVAANSEGSGEQKFDLYLEGLEAKTNSLKASLESLSSSVISRDLYAGFLDGSKAVVDFTEKTGLLKGALAGLGTAGATYALSQLVSMATGATKEFSNLSNALKMVKAAESTGTFDTSNMASLINLTKGLSKSQTKLVLSSTALSDAQRVAVLMGQGMTEAQASAAVASMGLASAETTATGATVSLSSALSGLMSTLLANPLILIAASVTAAVSAFSAYKRSIEEAVDKAQEAGNAWEDNNTSLQSNIDKITELRTALDNGTLTEEEAYQAKSDLLEIQDSLTESYGNQAQGIDLVNGSLDQQISKLKELSTEESKRFLNENKKGIDEAEKQMEKNRHTFLGQYFDDGTSQATAINAAVKKLQDKYGAEVFDLQKGFDDMGTVNIQFNADASTASEALNDFMNEMNTIQEQYGENDVLNGLLSNASSGLESANEVLTEYQDLYNQAKQAELFSDKQQYSGKTALEWLNKYEGAINKYNDAISNGNADEIADAKQYYDDINKSVQVLMNTDASKYSSQFKEIGDQLNTAAIKANEFNQALSGEGENGFQKHLQSVAEEIKKLNMDDSDFKAAVGSGDVDSINYLVEAAKNAGIITGKSASEIQPLITALGNLGYISNMSADGLDNVADSASNVDMSFSDLAKEDSSSLLQEISAVQGALDSQAIGVSVSYDDFNSDALADYRSALEFVNGSLVLSEENVKKLTKAKVEEQVATNNTAKAQKQQEYLENAKQIEALRQKLIDNTDATGKSAESIQEQIDGLLASNDAIVEQCGQLDLLNSSLMESIGIYQQWKDAQNASESGNMFDDAITASKQIDDVLNNTDSDIYGRVGRKDYQASLDFLIPDTVDSTDENAINSYLSSIDNLFTHNENGERAGLNIEEFCQQAMNKGLMVLDEAGENYQVAGGKTMEDFAEGMNLSMPMVQAMFGEMQEFGANFDWSDEGIQSMGDIAMAATEASEALRSVAGNEDLKINLDVSDLETTEEKCSALDDTISEMNSVKAKVGVDSSEVDQANTIIQYCVAQKQELEAPAVMNVDVSQVSGKIGEAVGLLQEFQTAQNTLQMQETLGMDTSEAQANVEAVADKIKGLDTNVKATLSIDDSSIDTIQDSISNKLTNEVMVKAGIDDSAIIGFQETKHDAKGEVDWDNDTTKVDAYAAAQKKSDGTVLWSNDISQVKTQFQAVGHINWGNTSAPTNGANSVNGTAHVSGTAKVTGDWGNKRPGTTLVGELGREMCVNPHTGKWYTVGDNGAEFVNIPQGAIVFNHVQTEELLSNGFTASRAVALASGTSPDISGKAFVSGNAMVTGGISVKQAQKSVISGGNTAKATNATNADTKATQSHTKATNDSTKATKKSKKTLDWVAERLKTWEKKVKKFSDQVTDFISSAFKTSLLKKQMKTMSKEISSNSKGELAYMKKANSVAKNYTYYDSDGDEINVSIPKKYQRLVQSGAYRVEDMDTSTDEGKALAEAIEQYQSWYEKAQDCKQAVVDLRNEQQKLFEQWANMPTEAAEKKIDRLTTGYNGINAVSSRLTAATKGGSTQAALAETMKSDLTDAENQKKADNKTLKAAKTANKKASTAKKKANNKVKSTAKSLLKTNLTDEQKKQVQAGKKIDSTGMSGSQKKKADAYNKAVTNKTKANKKATSAKSKLSTAKSNYNSSNSTYKSMKSNVNTALNAYDSGNSLSYMNGLVDEQVSGKKSEQEARKKAVEQANANVTTAKNQKTAADKKLANLQKKYKNSKTLTAAQKKKMAAGKAIDTTGITDTKQLKILNAYNNALADSKKKAENVTIATDALATANENLMTAEVESAQATVEAISTKFDNAKTYYEALLSYQEQLSNAHEKNIDLTKAHGDYEKSSDYDTKISDKQAERAIKQNEVNELTKQLNDGVAAGTIVENSQEWLDMTTQIKEAENAVADYDNTIEELKQQQIGVYYEEQFERAAEKVDRFRDKLDGLKALISDDMKIDKNTGLLTESGALAITLDVDDINASTENLKTYIKERQQIINDYNAGKFGEDEYNQKLKDIDENIKSTTANIYSSRNSILELVKSQSQAELDVLNKVIDKRKEALSAKKSYYDYDKTLKNKTKDIEVLERQIAALEGSTSAEDKARKAKLQEQLQSAKDDLNDTITDHAYSMQTDALDKLSTDMSEDLDKWINTISSNMEEMTTAINDAVKNAGLSTAGTINAISSILRHYGLSDSEISQSGLSDIKGYASGTDYVPKSGMYRVNEKGMESVFSKQYGTLTFLSQGDKVFTADFTKQLLDNSTIATQKNMPDYAGMAKAIEKNIQNIQNLSGNTYVNNFYIDGAQDTDSILKEIDKHLDKKIQAHDKKQVRDFRSLH</sequence>
<feature type="domain" description="Phage tail tape measure protein" evidence="3">
    <location>
        <begin position="506"/>
        <end position="712"/>
    </location>
</feature>
<organism evidence="4 5">
    <name type="scientific">Blautia faecis</name>
    <dbReference type="NCBI Taxonomy" id="871665"/>
    <lineage>
        <taxon>Bacteria</taxon>
        <taxon>Bacillati</taxon>
        <taxon>Bacillota</taxon>
        <taxon>Clostridia</taxon>
        <taxon>Lachnospirales</taxon>
        <taxon>Lachnospiraceae</taxon>
        <taxon>Blautia</taxon>
    </lineage>
</organism>
<dbReference type="NCBIfam" id="TIGR01760">
    <property type="entry name" value="tape_meas_TP901"/>
    <property type="match status" value="1"/>
</dbReference>
<dbReference type="InterPro" id="IPR010090">
    <property type="entry name" value="Phage_tape_meas"/>
</dbReference>
<protein>
    <submittedName>
        <fullName evidence="4">Phage tail tape measure protein</fullName>
    </submittedName>
</protein>
<evidence type="ECO:0000259" key="3">
    <source>
        <dbReference type="Pfam" id="PF10145"/>
    </source>
</evidence>
<feature type="coiled-coil region" evidence="1">
    <location>
        <begin position="2442"/>
        <end position="2469"/>
    </location>
</feature>
<comment type="caution">
    <text evidence="4">The sequence shown here is derived from an EMBL/GenBank/DDBJ whole genome shotgun (WGS) entry which is preliminary data.</text>
</comment>
<reference evidence="4 5" key="1">
    <citation type="journal article" date="2020" name="Cell Host Microbe">
        <title>Functional and Genomic Variation between Human-Derived Isolates of Lachnospiraceae Reveals Inter- and Intra-Species Diversity.</title>
        <authorList>
            <person name="Sorbara M.T."/>
            <person name="Littmann E.R."/>
            <person name="Fontana E."/>
            <person name="Moody T.U."/>
            <person name="Kohout C.E."/>
            <person name="Gjonbalaj M."/>
            <person name="Eaton V."/>
            <person name="Seok R."/>
            <person name="Leiner I.M."/>
            <person name="Pamer E.G."/>
        </authorList>
    </citation>
    <scope>NUCLEOTIDE SEQUENCE [LARGE SCALE GENOMIC DNA]</scope>
    <source>
        <strain evidence="4 5">MSK.17.74</strain>
    </source>
</reference>
<dbReference type="EMBL" id="JAAITS010000002">
    <property type="protein sequence ID" value="NSG83980.1"/>
    <property type="molecule type" value="Genomic_DNA"/>
</dbReference>
<feature type="region of interest" description="Disordered" evidence="2">
    <location>
        <begin position="2287"/>
        <end position="2322"/>
    </location>
</feature>
<feature type="compositionally biased region" description="Low complexity" evidence="2">
    <location>
        <begin position="2058"/>
        <end position="2082"/>
    </location>
</feature>
<dbReference type="RefSeq" id="WP_173769088.1">
    <property type="nucleotide sequence ID" value="NZ_JAAITS010000002.1"/>
</dbReference>
<evidence type="ECO:0000256" key="1">
    <source>
        <dbReference type="SAM" id="Coils"/>
    </source>
</evidence>
<keyword evidence="5" id="KW-1185">Reference proteome</keyword>
<dbReference type="Proteomes" id="UP001644719">
    <property type="component" value="Unassembled WGS sequence"/>
</dbReference>
<dbReference type="Pfam" id="PF10145">
    <property type="entry name" value="PhageMin_Tail"/>
    <property type="match status" value="1"/>
</dbReference>
<feature type="region of interest" description="Disordered" evidence="2">
    <location>
        <begin position="2371"/>
        <end position="2392"/>
    </location>
</feature>
<feature type="coiled-coil region" evidence="1">
    <location>
        <begin position="2642"/>
        <end position="2692"/>
    </location>
</feature>
<name>A0ABX2H3S2_9FIRM</name>
<feature type="compositionally biased region" description="Basic and acidic residues" evidence="2">
    <location>
        <begin position="2287"/>
        <end position="2298"/>
    </location>
</feature>